<keyword evidence="1" id="KW-0472">Membrane</keyword>
<dbReference type="EMBL" id="CABQ01000240">
    <property type="protein sequence ID" value="CBI08571.1"/>
    <property type="molecule type" value="Genomic_DNA"/>
</dbReference>
<evidence type="ECO:0000313" key="2">
    <source>
        <dbReference type="EMBL" id="CBI08571.1"/>
    </source>
</evidence>
<reference evidence="2" key="1">
    <citation type="submission" date="2009-10" db="EMBL/GenBank/DDBJ databases">
        <title>Diversity of trophic interactions inside an arsenic-rich microbial ecosystem.</title>
        <authorList>
            <person name="Bertin P.N."/>
            <person name="Heinrich-Salmeron A."/>
            <person name="Pelletier E."/>
            <person name="Goulhen-Chollet F."/>
            <person name="Arsene-Ploetze F."/>
            <person name="Gallien S."/>
            <person name="Calteau A."/>
            <person name="Vallenet D."/>
            <person name="Casiot C."/>
            <person name="Chane-Woon-Ming B."/>
            <person name="Giloteaux L."/>
            <person name="Barakat M."/>
            <person name="Bonnefoy V."/>
            <person name="Bruneel O."/>
            <person name="Chandler M."/>
            <person name="Cleiss J."/>
            <person name="Duran R."/>
            <person name="Elbaz-Poulichet F."/>
            <person name="Fonknechten N."/>
            <person name="Lauga B."/>
            <person name="Mornico D."/>
            <person name="Ortet P."/>
            <person name="Schaeffer C."/>
            <person name="Siguier P."/>
            <person name="Alexander Thil Smith A."/>
            <person name="Van Dorsselaer A."/>
            <person name="Weissenbach J."/>
            <person name="Medigue C."/>
            <person name="Le Paslier D."/>
        </authorList>
    </citation>
    <scope>NUCLEOTIDE SEQUENCE</scope>
</reference>
<name>E6QMV0_9ZZZZ</name>
<accession>E6QMV0</accession>
<organism evidence="2">
    <name type="scientific">mine drainage metagenome</name>
    <dbReference type="NCBI Taxonomy" id="410659"/>
    <lineage>
        <taxon>unclassified sequences</taxon>
        <taxon>metagenomes</taxon>
        <taxon>ecological metagenomes</taxon>
    </lineage>
</organism>
<sequence length="92" mass="10451">MPPAALAQAHVCAIIPMYPPYVAGLEIQVEIFVAKWLPFLYFRRQGRAGAAVAALLMQLTIVLWPIASFWAMGHAVKAQESDRWYALYRRDF</sequence>
<proteinExistence type="predicted"/>
<dbReference type="AlphaFoldDB" id="E6QMV0"/>
<keyword evidence="1" id="KW-0812">Transmembrane</keyword>
<feature type="transmembrane region" description="Helical" evidence="1">
    <location>
        <begin position="48"/>
        <end position="71"/>
    </location>
</feature>
<comment type="caution">
    <text evidence="2">The sequence shown here is derived from an EMBL/GenBank/DDBJ whole genome shotgun (WGS) entry which is preliminary data.</text>
</comment>
<evidence type="ECO:0000256" key="1">
    <source>
        <dbReference type="SAM" id="Phobius"/>
    </source>
</evidence>
<protein>
    <submittedName>
        <fullName evidence="2">Uncharacterized protein</fullName>
    </submittedName>
</protein>
<gene>
    <name evidence="2" type="ORF">CARN6_2053</name>
</gene>
<keyword evidence="1" id="KW-1133">Transmembrane helix</keyword>